<gene>
    <name evidence="3" type="ORF">V5799_008738</name>
</gene>
<keyword evidence="4" id="KW-1185">Reference proteome</keyword>
<keyword evidence="2" id="KW-0732">Signal</keyword>
<evidence type="ECO:0008006" key="5">
    <source>
        <dbReference type="Google" id="ProtNLM"/>
    </source>
</evidence>
<evidence type="ECO:0000313" key="3">
    <source>
        <dbReference type="EMBL" id="KAK8784897.1"/>
    </source>
</evidence>
<dbReference type="EMBL" id="JARKHS020004130">
    <property type="protein sequence ID" value="KAK8784897.1"/>
    <property type="molecule type" value="Genomic_DNA"/>
</dbReference>
<dbReference type="AlphaFoldDB" id="A0AAQ4FCF0"/>
<organism evidence="3 4">
    <name type="scientific">Amblyomma americanum</name>
    <name type="common">Lone star tick</name>
    <dbReference type="NCBI Taxonomy" id="6943"/>
    <lineage>
        <taxon>Eukaryota</taxon>
        <taxon>Metazoa</taxon>
        <taxon>Ecdysozoa</taxon>
        <taxon>Arthropoda</taxon>
        <taxon>Chelicerata</taxon>
        <taxon>Arachnida</taxon>
        <taxon>Acari</taxon>
        <taxon>Parasitiformes</taxon>
        <taxon>Ixodida</taxon>
        <taxon>Ixodoidea</taxon>
        <taxon>Ixodidae</taxon>
        <taxon>Amblyomminae</taxon>
        <taxon>Amblyomma</taxon>
    </lineage>
</organism>
<feature type="region of interest" description="Disordered" evidence="1">
    <location>
        <begin position="51"/>
        <end position="85"/>
    </location>
</feature>
<sequence length="135" mass="14459">MTALAALLSTYSSGACALEILDKTFDEYVDLGPEDSISDLSKIKLRAHGNDQQCAPTSSEHTLSDSTVASGGDTHENHLDVSFNLPSHSDDDGHNFKLPSLGSLHESIHNGSPLSSAAFRKIVDLLFSEMKKSTL</sequence>
<dbReference type="Proteomes" id="UP001321473">
    <property type="component" value="Unassembled WGS sequence"/>
</dbReference>
<evidence type="ECO:0000313" key="4">
    <source>
        <dbReference type="Proteomes" id="UP001321473"/>
    </source>
</evidence>
<feature type="compositionally biased region" description="Polar residues" evidence="1">
    <location>
        <begin position="51"/>
        <end position="69"/>
    </location>
</feature>
<feature type="chain" id="PRO_5042905473" description="Secreted protein" evidence="2">
    <location>
        <begin position="18"/>
        <end position="135"/>
    </location>
</feature>
<evidence type="ECO:0000256" key="1">
    <source>
        <dbReference type="SAM" id="MobiDB-lite"/>
    </source>
</evidence>
<proteinExistence type="predicted"/>
<evidence type="ECO:0000256" key="2">
    <source>
        <dbReference type="SAM" id="SignalP"/>
    </source>
</evidence>
<name>A0AAQ4FCF0_AMBAM</name>
<feature type="signal peptide" evidence="2">
    <location>
        <begin position="1"/>
        <end position="17"/>
    </location>
</feature>
<protein>
    <recommendedName>
        <fullName evidence="5">Secreted protein</fullName>
    </recommendedName>
</protein>
<comment type="caution">
    <text evidence="3">The sequence shown here is derived from an EMBL/GenBank/DDBJ whole genome shotgun (WGS) entry which is preliminary data.</text>
</comment>
<accession>A0AAQ4FCF0</accession>
<reference evidence="3 4" key="1">
    <citation type="journal article" date="2023" name="Arcadia Sci">
        <title>De novo assembly of a long-read Amblyomma americanum tick genome.</title>
        <authorList>
            <person name="Chou S."/>
            <person name="Poskanzer K.E."/>
            <person name="Rollins M."/>
            <person name="Thuy-Boun P.S."/>
        </authorList>
    </citation>
    <scope>NUCLEOTIDE SEQUENCE [LARGE SCALE GENOMIC DNA]</scope>
    <source>
        <strain evidence="3">F_SG_1</strain>
        <tissue evidence="3">Salivary glands</tissue>
    </source>
</reference>